<dbReference type="STRING" id="874156.GCA_001021555_01574"/>
<dbReference type="FunFam" id="3.30.565.10:FF:000006">
    <property type="entry name" value="Sensor histidine kinase WalK"/>
    <property type="match status" value="1"/>
</dbReference>
<dbReference type="InterPro" id="IPR004358">
    <property type="entry name" value="Sig_transdc_His_kin-like_C"/>
</dbReference>
<dbReference type="Gene3D" id="1.10.287.130">
    <property type="match status" value="1"/>
</dbReference>
<dbReference type="InterPro" id="IPR036890">
    <property type="entry name" value="HATPase_C_sf"/>
</dbReference>
<dbReference type="PROSITE" id="PS50109">
    <property type="entry name" value="HIS_KIN"/>
    <property type="match status" value="1"/>
</dbReference>
<dbReference type="GO" id="GO:0005886">
    <property type="term" value="C:plasma membrane"/>
    <property type="evidence" value="ECO:0007669"/>
    <property type="project" value="TreeGrafter"/>
</dbReference>
<sequence length="399" mass="43613">MSMAALMQERFVPSAGLFLAGLTGVAMLVAGVGVWLVLAVVVVWSASFWIAAPPPPARTEIKVDGLTISRSGMRDLIEHSGLAMLLIEDDRIIVANAQAREEIGKHVIGQDARVALRHPAAIDLLSRPEGGHAVIQGLTGPRSSWQMQIQKIDRRYSLVELINRTSEADISRAHTDFVANASHELRTPLSSIIGYMETLHDEGDAVGPEKTRKFYGTVLREARRLQALVEDLMSLSRAEAEKHDQPSEELDLVKLVSQAARDGAGFKEPGRLELEMPEGALTVRGDRNQLEQLVRNLVDNGMKYGDADTPVTVRVRRGERAMAILEIADRGEGIDATHLPHLTRRFYRTDPGRSRAVGGTGLGLAIVKHIVERHRGRLDIASIKGTGTTVTVRLPALSE</sequence>
<dbReference type="PATRIC" id="fig|874156.12.peg.1791"/>
<evidence type="ECO:0000256" key="7">
    <source>
        <dbReference type="ARBA" id="ARBA00023136"/>
    </source>
</evidence>
<organism evidence="9 10">
    <name type="scientific">Aurantiacibacter marinus</name>
    <dbReference type="NCBI Taxonomy" id="874156"/>
    <lineage>
        <taxon>Bacteria</taxon>
        <taxon>Pseudomonadati</taxon>
        <taxon>Pseudomonadota</taxon>
        <taxon>Alphaproteobacteria</taxon>
        <taxon>Sphingomonadales</taxon>
        <taxon>Erythrobacteraceae</taxon>
        <taxon>Aurantiacibacter</taxon>
    </lineage>
</organism>
<keyword evidence="6" id="KW-0902">Two-component regulatory system</keyword>
<dbReference type="Pfam" id="PF00512">
    <property type="entry name" value="HisKA"/>
    <property type="match status" value="1"/>
</dbReference>
<dbReference type="PANTHER" id="PTHR45453:SF1">
    <property type="entry name" value="PHOSPHATE REGULON SENSOR PROTEIN PHOR"/>
    <property type="match status" value="1"/>
</dbReference>
<keyword evidence="4" id="KW-0808">Transferase</keyword>
<dbReference type="InterPro" id="IPR003594">
    <property type="entry name" value="HATPase_dom"/>
</dbReference>
<reference evidence="9 10" key="1">
    <citation type="submission" date="2015-04" db="EMBL/GenBank/DDBJ databases">
        <title>The draft genome sequence of Erythrobacter marinus HWDM-33.</title>
        <authorList>
            <person name="Zhuang L."/>
            <person name="Liu Y."/>
            <person name="Shao Z."/>
        </authorList>
    </citation>
    <scope>NUCLEOTIDE SEQUENCE [LARGE SCALE GENOMIC DNA]</scope>
    <source>
        <strain evidence="9 10">HWDM-33</strain>
    </source>
</reference>
<proteinExistence type="predicted"/>
<comment type="catalytic activity">
    <reaction evidence="1">
        <text>ATP + protein L-histidine = ADP + protein N-phospho-L-histidine.</text>
        <dbReference type="EC" id="2.7.13.3"/>
    </reaction>
</comment>
<keyword evidence="10" id="KW-1185">Reference proteome</keyword>
<dbReference type="InterPro" id="IPR036097">
    <property type="entry name" value="HisK_dim/P_sf"/>
</dbReference>
<evidence type="ECO:0000256" key="1">
    <source>
        <dbReference type="ARBA" id="ARBA00000085"/>
    </source>
</evidence>
<evidence type="ECO:0000313" key="9">
    <source>
        <dbReference type="EMBL" id="KLI63787.1"/>
    </source>
</evidence>
<keyword evidence="7" id="KW-0472">Membrane</keyword>
<evidence type="ECO:0000256" key="4">
    <source>
        <dbReference type="ARBA" id="ARBA00022679"/>
    </source>
</evidence>
<keyword evidence="5 9" id="KW-0418">Kinase</keyword>
<evidence type="ECO:0000256" key="6">
    <source>
        <dbReference type="ARBA" id="ARBA00023012"/>
    </source>
</evidence>
<evidence type="ECO:0000256" key="3">
    <source>
        <dbReference type="ARBA" id="ARBA00022553"/>
    </source>
</evidence>
<evidence type="ECO:0000259" key="8">
    <source>
        <dbReference type="PROSITE" id="PS50109"/>
    </source>
</evidence>
<dbReference type="Gene3D" id="3.30.565.10">
    <property type="entry name" value="Histidine kinase-like ATPase, C-terminal domain"/>
    <property type="match status" value="1"/>
</dbReference>
<dbReference type="SMART" id="SM00387">
    <property type="entry name" value="HATPase_c"/>
    <property type="match status" value="1"/>
</dbReference>
<dbReference type="CDD" id="cd00082">
    <property type="entry name" value="HisKA"/>
    <property type="match status" value="1"/>
</dbReference>
<dbReference type="PRINTS" id="PR00344">
    <property type="entry name" value="BCTRLSENSOR"/>
</dbReference>
<dbReference type="InterPro" id="IPR050351">
    <property type="entry name" value="BphY/WalK/GraS-like"/>
</dbReference>
<dbReference type="SMART" id="SM00388">
    <property type="entry name" value="HisKA"/>
    <property type="match status" value="1"/>
</dbReference>
<comment type="caution">
    <text evidence="9">The sequence shown here is derived from an EMBL/GenBank/DDBJ whole genome shotgun (WGS) entry which is preliminary data.</text>
</comment>
<evidence type="ECO:0000256" key="2">
    <source>
        <dbReference type="ARBA" id="ARBA00012438"/>
    </source>
</evidence>
<dbReference type="AlphaFoldDB" id="A0A0H0XPF3"/>
<dbReference type="EC" id="2.7.13.3" evidence="2"/>
<dbReference type="GO" id="GO:0000155">
    <property type="term" value="F:phosphorelay sensor kinase activity"/>
    <property type="evidence" value="ECO:0007669"/>
    <property type="project" value="InterPro"/>
</dbReference>
<keyword evidence="3" id="KW-0597">Phosphoprotein</keyword>
<evidence type="ECO:0000256" key="5">
    <source>
        <dbReference type="ARBA" id="ARBA00022777"/>
    </source>
</evidence>
<dbReference type="GO" id="GO:0016036">
    <property type="term" value="P:cellular response to phosphate starvation"/>
    <property type="evidence" value="ECO:0007669"/>
    <property type="project" value="TreeGrafter"/>
</dbReference>
<dbReference type="InterPro" id="IPR003661">
    <property type="entry name" value="HisK_dim/P_dom"/>
</dbReference>
<protein>
    <recommendedName>
        <fullName evidence="2">histidine kinase</fullName>
        <ecNumber evidence="2">2.7.13.3</ecNumber>
    </recommendedName>
</protein>
<evidence type="ECO:0000313" key="10">
    <source>
        <dbReference type="Proteomes" id="UP000053455"/>
    </source>
</evidence>
<feature type="domain" description="Histidine kinase" evidence="8">
    <location>
        <begin position="180"/>
        <end position="398"/>
    </location>
</feature>
<dbReference type="SUPFAM" id="SSF55874">
    <property type="entry name" value="ATPase domain of HSP90 chaperone/DNA topoisomerase II/histidine kinase"/>
    <property type="match status" value="1"/>
</dbReference>
<dbReference type="SUPFAM" id="SSF47384">
    <property type="entry name" value="Homodimeric domain of signal transducing histidine kinase"/>
    <property type="match status" value="1"/>
</dbReference>
<dbReference type="GO" id="GO:0004721">
    <property type="term" value="F:phosphoprotein phosphatase activity"/>
    <property type="evidence" value="ECO:0007669"/>
    <property type="project" value="TreeGrafter"/>
</dbReference>
<name>A0A0H0XPF3_9SPHN</name>
<accession>A0A0H0XPF3</accession>
<dbReference type="Pfam" id="PF02518">
    <property type="entry name" value="HATPase_c"/>
    <property type="match status" value="1"/>
</dbReference>
<dbReference type="EMBL" id="LBHU01000002">
    <property type="protein sequence ID" value="KLI63787.1"/>
    <property type="molecule type" value="Genomic_DNA"/>
</dbReference>
<dbReference type="Proteomes" id="UP000053455">
    <property type="component" value="Unassembled WGS sequence"/>
</dbReference>
<dbReference type="PANTHER" id="PTHR45453">
    <property type="entry name" value="PHOSPHATE REGULON SENSOR PROTEIN PHOR"/>
    <property type="match status" value="1"/>
</dbReference>
<gene>
    <name evidence="9" type="ORF">AAV99_08720</name>
</gene>
<dbReference type="InterPro" id="IPR005467">
    <property type="entry name" value="His_kinase_dom"/>
</dbReference>
<dbReference type="FunFam" id="1.10.287.130:FF:000001">
    <property type="entry name" value="Two-component sensor histidine kinase"/>
    <property type="match status" value="1"/>
</dbReference>